<dbReference type="PANTHER" id="PTHR12787">
    <property type="entry name" value="RIBOSOMAL RNA-PROCESSING PROTEIN 8"/>
    <property type="match status" value="1"/>
</dbReference>
<keyword evidence="4 9" id="KW-0489">Methyltransferase</keyword>
<feature type="compositionally biased region" description="Basic and acidic residues" evidence="10">
    <location>
        <begin position="72"/>
        <end position="86"/>
    </location>
</feature>
<feature type="compositionally biased region" description="Polar residues" evidence="10">
    <location>
        <begin position="106"/>
        <end position="127"/>
    </location>
</feature>
<gene>
    <name evidence="11" type="ORF">L201_003530</name>
</gene>
<evidence type="ECO:0000256" key="7">
    <source>
        <dbReference type="ARBA" id="ARBA00023242"/>
    </source>
</evidence>
<accession>A0AAX4JVN4</accession>
<keyword evidence="6 9" id="KW-0949">S-adenosyl-L-methionine</keyword>
<feature type="compositionally biased region" description="Low complexity" evidence="10">
    <location>
        <begin position="25"/>
        <end position="38"/>
    </location>
</feature>
<organism evidence="11 12">
    <name type="scientific">Kwoniella dendrophila CBS 6074</name>
    <dbReference type="NCBI Taxonomy" id="1295534"/>
    <lineage>
        <taxon>Eukaryota</taxon>
        <taxon>Fungi</taxon>
        <taxon>Dikarya</taxon>
        <taxon>Basidiomycota</taxon>
        <taxon>Agaricomycotina</taxon>
        <taxon>Tremellomycetes</taxon>
        <taxon>Tremellales</taxon>
        <taxon>Cryptococcaceae</taxon>
        <taxon>Kwoniella</taxon>
    </lineage>
</organism>
<dbReference type="Proteomes" id="UP001355207">
    <property type="component" value="Chromosome 4"/>
</dbReference>
<keyword evidence="7 9" id="KW-0539">Nucleus</keyword>
<feature type="compositionally biased region" description="Low complexity" evidence="10">
    <location>
        <begin position="137"/>
        <end position="148"/>
    </location>
</feature>
<dbReference type="AlphaFoldDB" id="A0AAX4JVN4"/>
<comment type="function">
    <text evidence="9">S-adenosyl-L-methionine-dependent methyltransferase that specifically methylates the N(1) position of adenine in helix 25.1 in 25S rRNA. Required both for ribosomal 40S and 60S subunits biogenesis. Required for efficient pre-rRNA cleavage at site A2.</text>
</comment>
<reference evidence="11 12" key="1">
    <citation type="submission" date="2024-01" db="EMBL/GenBank/DDBJ databases">
        <title>Comparative genomics of Cryptococcus and Kwoniella reveals pathogenesis evolution and contrasting modes of karyotype evolution via chromosome fusion or intercentromeric recombination.</title>
        <authorList>
            <person name="Coelho M.A."/>
            <person name="David-Palma M."/>
            <person name="Shea T."/>
            <person name="Bowers K."/>
            <person name="McGinley-Smith S."/>
            <person name="Mohammad A.W."/>
            <person name="Gnirke A."/>
            <person name="Yurkov A.M."/>
            <person name="Nowrousian M."/>
            <person name="Sun S."/>
            <person name="Cuomo C.A."/>
            <person name="Heitman J."/>
        </authorList>
    </citation>
    <scope>NUCLEOTIDE SEQUENCE [LARGE SCALE GENOMIC DNA]</scope>
    <source>
        <strain evidence="11 12">CBS 6074</strain>
    </source>
</reference>
<feature type="region of interest" description="Disordered" evidence="10">
    <location>
        <begin position="1"/>
        <end position="183"/>
    </location>
</feature>
<dbReference type="FunFam" id="1.10.10.2150:FF:000001">
    <property type="entry name" value="Ribosomal RNA-processing protein 8"/>
    <property type="match status" value="1"/>
</dbReference>
<dbReference type="InterPro" id="IPR007823">
    <property type="entry name" value="RRP8"/>
</dbReference>
<dbReference type="GO" id="GO:0005730">
    <property type="term" value="C:nucleolus"/>
    <property type="evidence" value="ECO:0007669"/>
    <property type="project" value="UniProtKB-SubCell"/>
</dbReference>
<feature type="compositionally biased region" description="Polar residues" evidence="10">
    <location>
        <begin position="156"/>
        <end position="170"/>
    </location>
</feature>
<comment type="similarity">
    <text evidence="2 9">Belongs to the methyltransferase superfamily. RRP8 family.</text>
</comment>
<dbReference type="Pfam" id="PF05148">
    <property type="entry name" value="Methyltransf_8"/>
    <property type="match status" value="2"/>
</dbReference>
<dbReference type="SUPFAM" id="SSF53335">
    <property type="entry name" value="S-adenosyl-L-methionine-dependent methyltransferases"/>
    <property type="match status" value="1"/>
</dbReference>
<keyword evidence="5 9" id="KW-0808">Transferase</keyword>
<evidence type="ECO:0000256" key="8">
    <source>
        <dbReference type="ARBA" id="ARBA00076672"/>
    </source>
</evidence>
<feature type="region of interest" description="Disordered" evidence="10">
    <location>
        <begin position="311"/>
        <end position="350"/>
    </location>
</feature>
<evidence type="ECO:0000313" key="12">
    <source>
        <dbReference type="Proteomes" id="UP001355207"/>
    </source>
</evidence>
<dbReference type="PANTHER" id="PTHR12787:SF0">
    <property type="entry name" value="RIBOSOMAL RNA-PROCESSING PROTEIN 8"/>
    <property type="match status" value="1"/>
</dbReference>
<evidence type="ECO:0000256" key="3">
    <source>
        <dbReference type="ARBA" id="ARBA00022552"/>
    </source>
</evidence>
<comment type="subcellular location">
    <subcellularLocation>
        <location evidence="1 9">Nucleus</location>
        <location evidence="1 9">Nucleolus</location>
    </subcellularLocation>
</comment>
<protein>
    <recommendedName>
        <fullName evidence="8 9">Ribosomal RNA-processing protein 8</fullName>
        <ecNumber evidence="9">2.1.1.-</ecNumber>
    </recommendedName>
</protein>
<dbReference type="EC" id="2.1.1.-" evidence="9"/>
<feature type="compositionally biased region" description="Polar residues" evidence="10">
    <location>
        <begin position="1"/>
        <end position="24"/>
    </location>
</feature>
<dbReference type="EMBL" id="CP144101">
    <property type="protein sequence ID" value="WWC88617.1"/>
    <property type="molecule type" value="Genomic_DNA"/>
</dbReference>
<evidence type="ECO:0000256" key="9">
    <source>
        <dbReference type="RuleBase" id="RU365074"/>
    </source>
</evidence>
<evidence type="ECO:0000313" key="11">
    <source>
        <dbReference type="EMBL" id="WWC88617.1"/>
    </source>
</evidence>
<evidence type="ECO:0000256" key="2">
    <source>
        <dbReference type="ARBA" id="ARBA00006301"/>
    </source>
</evidence>
<dbReference type="Gene3D" id="3.40.50.150">
    <property type="entry name" value="Vaccinia Virus protein VP39"/>
    <property type="match status" value="1"/>
</dbReference>
<evidence type="ECO:0000256" key="10">
    <source>
        <dbReference type="SAM" id="MobiDB-lite"/>
    </source>
</evidence>
<dbReference type="InterPro" id="IPR029063">
    <property type="entry name" value="SAM-dependent_MTases_sf"/>
</dbReference>
<keyword evidence="12" id="KW-1185">Reference proteome</keyword>
<dbReference type="GO" id="GO:0016433">
    <property type="term" value="F:rRNA (adenine) methyltransferase activity"/>
    <property type="evidence" value="ECO:0007669"/>
    <property type="project" value="UniProtKB-ARBA"/>
</dbReference>
<dbReference type="RefSeq" id="XP_066075380.1">
    <property type="nucleotide sequence ID" value="XM_066219283.1"/>
</dbReference>
<dbReference type="GeneID" id="91094200"/>
<evidence type="ECO:0000256" key="6">
    <source>
        <dbReference type="ARBA" id="ARBA00022691"/>
    </source>
</evidence>
<name>A0AAX4JVN4_9TREE</name>
<evidence type="ECO:0000256" key="4">
    <source>
        <dbReference type="ARBA" id="ARBA00022603"/>
    </source>
</evidence>
<dbReference type="GO" id="GO:0042273">
    <property type="term" value="P:ribosomal large subunit biogenesis"/>
    <property type="evidence" value="ECO:0007669"/>
    <property type="project" value="TreeGrafter"/>
</dbReference>
<proteinExistence type="inferred from homology"/>
<dbReference type="Gene3D" id="1.10.10.2150">
    <property type="entry name" value="Ribosomal RNA-processing protein 8, N-terminal domain"/>
    <property type="match status" value="1"/>
</dbReference>
<evidence type="ECO:0000256" key="1">
    <source>
        <dbReference type="ARBA" id="ARBA00004604"/>
    </source>
</evidence>
<sequence>MSLFPSSFEGSSKAGPSTSLTSAFSSKSGKSNANNNGNNKRKRASLGGGGQPQGAHHDANLLKSTQANLEKLMNKLEKGDFKEKVGTENMGEGLSSKKKKKIDNHPNPNNRKQSIGNNNNQKASNKVETPKGKGKESAAAAASTPNSNKKSKTLDKSQAQPKLKKNNSATVELPIPSPSNKLKVGGEGLTDMQSKMQSKLEGARFRWINEQLYTTPSTEAVEMMKRDPKIFADYHMTHRVLTSGWPSPPLDYIIKSLSTLPDKTVIVDLGCGDAGLAKALVPTGKIVLSFDLVGDSGWVVQADFLEKVPLPGRPGGINDKSNQTTSTTEATHKKNKKKNKSNSNGSSNSTTSEIVDVVVCCLSLMGKNWVGGIYEACRILKQGGTFHVAEVSSRFESTEESFIEKIESFGFKLQEKQSPSTHFTLFEFTKESQVPLSPVKGEKGWKERVKEGEDILKACVYKKR</sequence>
<feature type="compositionally biased region" description="Polar residues" evidence="10">
    <location>
        <begin position="319"/>
        <end position="329"/>
    </location>
</feature>
<keyword evidence="3 9" id="KW-0698">rRNA processing</keyword>
<evidence type="ECO:0000256" key="5">
    <source>
        <dbReference type="ARBA" id="ARBA00022679"/>
    </source>
</evidence>
<dbReference type="InterPro" id="IPR042036">
    <property type="entry name" value="RRP8_N"/>
</dbReference>